<protein>
    <submittedName>
        <fullName evidence="1">Uncharacterized protein</fullName>
    </submittedName>
</protein>
<keyword evidence="2" id="KW-1185">Reference proteome</keyword>
<sequence length="104" mass="12338">MTQRFDLRPFLNLNELRFLIKDGQFIGEKSDKPEEFKKLIALNPYIYEDDVAYTDGAWLYVYGPGDWNEVTFYAEYITEDGQLDFRAADDATDWEEVNNEKYEV</sequence>
<gene>
    <name evidence="1" type="ORF">P10VF_139</name>
</gene>
<evidence type="ECO:0000313" key="1">
    <source>
        <dbReference type="EMBL" id="AIK68352.1"/>
    </source>
</evidence>
<dbReference type="RefSeq" id="YP_009099878.1">
    <property type="nucleotide sequence ID" value="NC_025429.1"/>
</dbReference>
<evidence type="ECO:0000313" key="2">
    <source>
        <dbReference type="Proteomes" id="UP000204140"/>
    </source>
</evidence>
<accession>A0A076YKN7</accession>
<dbReference type="Proteomes" id="UP000204140">
    <property type="component" value="Segment"/>
</dbReference>
<proteinExistence type="predicted"/>
<dbReference type="EMBL" id="KM199770">
    <property type="protein sequence ID" value="AIK68352.1"/>
    <property type="molecule type" value="Genomic_DNA"/>
</dbReference>
<dbReference type="GeneID" id="22109688"/>
<name>A0A076YKN7_9CAUD</name>
<organism evidence="1 2">
    <name type="scientific">Rhizobium phage vB_RleM_P10VF</name>
    <dbReference type="NCBI Taxonomy" id="1527770"/>
    <lineage>
        <taxon>Viruses</taxon>
        <taxon>Duplodnaviria</taxon>
        <taxon>Heunggongvirae</taxon>
        <taxon>Uroviricota</taxon>
        <taxon>Caudoviricetes</taxon>
        <taxon>Pootjesviridae</taxon>
        <taxon>Innesvirus</taxon>
        <taxon>Innesvirus P10VF</taxon>
    </lineage>
</organism>
<reference evidence="1 2" key="1">
    <citation type="submission" date="2014-07" db="EMBL/GenBank/DDBJ databases">
        <title>Isolation and characterization of Rhizobium leguminosarum phages from western Canadian soils and complete genome sequences of rhizobiophages vB_RleS_L338C and vB_RleM_P10VF.</title>
        <authorList>
            <person name="Restrepo-Cordoba M."/>
            <person name="Halmillawewa A.P."/>
            <person name="Perry B."/>
            <person name="Hynes M.F."/>
            <person name="Yost C.K."/>
        </authorList>
    </citation>
    <scope>NUCLEOTIDE SEQUENCE [LARGE SCALE GENOMIC DNA]</scope>
</reference>
<dbReference type="KEGG" id="vg:22109688"/>